<feature type="domain" description="RING-type" evidence="6">
    <location>
        <begin position="183"/>
        <end position="226"/>
    </location>
</feature>
<dbReference type="GO" id="GO:0006167">
    <property type="term" value="P:AMP biosynthetic process"/>
    <property type="evidence" value="ECO:0007669"/>
    <property type="project" value="TreeGrafter"/>
</dbReference>
<dbReference type="PROSITE" id="PS00893">
    <property type="entry name" value="NUDIX_BOX"/>
    <property type="match status" value="1"/>
</dbReference>
<evidence type="ECO:0000259" key="7">
    <source>
        <dbReference type="PROSITE" id="PS51462"/>
    </source>
</evidence>
<dbReference type="OrthoDB" id="276276at2759"/>
<sequence length="397" mass="46495">MIAESWSELPESTLVKLWQKFGCQIKSVKKRWSFPPRYLQPTFYQHLKISVDVRTSMQKTWSNSWPVTRISSKRLCRMKTSSEPSEMGFKMMMMMTLLKIQHFHISYKWNESFIEATLCYVEQQSSASSIDVMLTKKWQNYAASCRTFRLQQKKVYKMYNEKDSMPFDHPMTKADNLTSAKNCSMCCKHFQPSFFMDVDECGHIVCKVCMYDWNNKTENQTCPVCKSSISERQLDKIRSCIQHTDDHIDDACYEKIYQSSGGILVRRVNGTLYYLAIQQRRYNGDLQWVSPKGQIEGNESSLEAAQREISEEVGLKSITLIDFISKQCFSFRESGKLYKKTIFWYLFDVDQPSELVLNEEEGFIMSKWLTYKESIGTFSHQSFIEIIKVVDSIVNKS</sequence>
<dbReference type="InterPro" id="IPR017907">
    <property type="entry name" value="Znf_RING_CS"/>
</dbReference>
<keyword evidence="3" id="KW-0378">Hydrolase</keyword>
<keyword evidence="4" id="KW-0862">Zinc</keyword>
<dbReference type="PROSITE" id="PS51462">
    <property type="entry name" value="NUDIX"/>
    <property type="match status" value="1"/>
</dbReference>
<proteinExistence type="predicted"/>
<dbReference type="GO" id="GO:0008270">
    <property type="term" value="F:zinc ion binding"/>
    <property type="evidence" value="ECO:0007669"/>
    <property type="project" value="UniProtKB-KW"/>
</dbReference>
<accession>A0A4Y2L4Q0</accession>
<dbReference type="InterPro" id="IPR051325">
    <property type="entry name" value="Nudix_hydrolase_domain"/>
</dbReference>
<dbReference type="GO" id="GO:0004081">
    <property type="term" value="F:bis(5'-nucleosyl)-tetraphosphatase (asymmetrical) activity"/>
    <property type="evidence" value="ECO:0007669"/>
    <property type="project" value="TreeGrafter"/>
</dbReference>
<name>A0A4Y2L4Q0_ARAVE</name>
<keyword evidence="1" id="KW-0479">Metal-binding</keyword>
<dbReference type="Gene3D" id="3.90.79.10">
    <property type="entry name" value="Nucleoside Triphosphate Pyrophosphohydrolase"/>
    <property type="match status" value="1"/>
</dbReference>
<dbReference type="InterPro" id="IPR020084">
    <property type="entry name" value="NUDIX_hydrolase_CS"/>
</dbReference>
<keyword evidence="9" id="KW-1185">Reference proteome</keyword>
<dbReference type="PROSITE" id="PS00518">
    <property type="entry name" value="ZF_RING_1"/>
    <property type="match status" value="1"/>
</dbReference>
<dbReference type="PANTHER" id="PTHR21340">
    <property type="entry name" value="DIADENOSINE 5,5-P1,P4-TETRAPHOSPHATE PYROPHOSPHOHYDROLASE MUTT"/>
    <property type="match status" value="1"/>
</dbReference>
<evidence type="ECO:0000256" key="5">
    <source>
        <dbReference type="PROSITE-ProRule" id="PRU00175"/>
    </source>
</evidence>
<dbReference type="AlphaFoldDB" id="A0A4Y2L4Q0"/>
<keyword evidence="2 5" id="KW-0863">Zinc-finger</keyword>
<reference evidence="8 9" key="1">
    <citation type="journal article" date="2019" name="Sci. Rep.">
        <title>Orb-weaving spider Araneus ventricosus genome elucidates the spidroin gene catalogue.</title>
        <authorList>
            <person name="Kono N."/>
            <person name="Nakamura H."/>
            <person name="Ohtoshi R."/>
            <person name="Moran D.A.P."/>
            <person name="Shinohara A."/>
            <person name="Yoshida Y."/>
            <person name="Fujiwara M."/>
            <person name="Mori M."/>
            <person name="Tomita M."/>
            <person name="Arakawa K."/>
        </authorList>
    </citation>
    <scope>NUCLEOTIDE SEQUENCE [LARGE SCALE GENOMIC DNA]</scope>
</reference>
<dbReference type="Pfam" id="PF00293">
    <property type="entry name" value="NUDIX"/>
    <property type="match status" value="1"/>
</dbReference>
<dbReference type="Pfam" id="PF00097">
    <property type="entry name" value="zf-C3HC4"/>
    <property type="match status" value="1"/>
</dbReference>
<dbReference type="PANTHER" id="PTHR21340:SF0">
    <property type="entry name" value="BIS(5'-NUCLEOSYL)-TETRAPHOSPHATASE [ASYMMETRICAL]"/>
    <property type="match status" value="1"/>
</dbReference>
<dbReference type="Proteomes" id="UP000499080">
    <property type="component" value="Unassembled WGS sequence"/>
</dbReference>
<dbReference type="Gene3D" id="3.30.40.10">
    <property type="entry name" value="Zinc/RING finger domain, C3HC4 (zinc finger)"/>
    <property type="match status" value="1"/>
</dbReference>
<dbReference type="InterPro" id="IPR013083">
    <property type="entry name" value="Znf_RING/FYVE/PHD"/>
</dbReference>
<evidence type="ECO:0008006" key="10">
    <source>
        <dbReference type="Google" id="ProtNLM"/>
    </source>
</evidence>
<evidence type="ECO:0000256" key="2">
    <source>
        <dbReference type="ARBA" id="ARBA00022771"/>
    </source>
</evidence>
<comment type="caution">
    <text evidence="8">The sequence shown here is derived from an EMBL/GenBank/DDBJ whole genome shotgun (WGS) entry which is preliminary data.</text>
</comment>
<dbReference type="EMBL" id="BGPR01005372">
    <property type="protein sequence ID" value="GBN09578.1"/>
    <property type="molecule type" value="Genomic_DNA"/>
</dbReference>
<evidence type="ECO:0000256" key="1">
    <source>
        <dbReference type="ARBA" id="ARBA00022723"/>
    </source>
</evidence>
<evidence type="ECO:0000259" key="6">
    <source>
        <dbReference type="PROSITE" id="PS50089"/>
    </source>
</evidence>
<dbReference type="SUPFAM" id="SSF55811">
    <property type="entry name" value="Nudix"/>
    <property type="match status" value="1"/>
</dbReference>
<protein>
    <recommendedName>
        <fullName evidence="10">Nudix hydrolase domain-containing protein</fullName>
    </recommendedName>
</protein>
<dbReference type="InterPro" id="IPR000086">
    <property type="entry name" value="NUDIX_hydrolase_dom"/>
</dbReference>
<dbReference type="PROSITE" id="PS50089">
    <property type="entry name" value="ZF_RING_2"/>
    <property type="match status" value="1"/>
</dbReference>
<gene>
    <name evidence="8" type="ORF">AVEN_21129_1</name>
</gene>
<evidence type="ECO:0000256" key="4">
    <source>
        <dbReference type="ARBA" id="ARBA00022833"/>
    </source>
</evidence>
<organism evidence="8 9">
    <name type="scientific">Araneus ventricosus</name>
    <name type="common">Orbweaver spider</name>
    <name type="synonym">Epeira ventricosa</name>
    <dbReference type="NCBI Taxonomy" id="182803"/>
    <lineage>
        <taxon>Eukaryota</taxon>
        <taxon>Metazoa</taxon>
        <taxon>Ecdysozoa</taxon>
        <taxon>Arthropoda</taxon>
        <taxon>Chelicerata</taxon>
        <taxon>Arachnida</taxon>
        <taxon>Araneae</taxon>
        <taxon>Araneomorphae</taxon>
        <taxon>Entelegynae</taxon>
        <taxon>Araneoidea</taxon>
        <taxon>Araneidae</taxon>
        <taxon>Araneus</taxon>
    </lineage>
</organism>
<evidence type="ECO:0000313" key="9">
    <source>
        <dbReference type="Proteomes" id="UP000499080"/>
    </source>
</evidence>
<dbReference type="InterPro" id="IPR015797">
    <property type="entry name" value="NUDIX_hydrolase-like_dom_sf"/>
</dbReference>
<feature type="domain" description="Nudix hydrolase" evidence="7">
    <location>
        <begin position="255"/>
        <end position="391"/>
    </location>
</feature>
<dbReference type="InterPro" id="IPR018957">
    <property type="entry name" value="Znf_C3HC4_RING-type"/>
</dbReference>
<evidence type="ECO:0000256" key="3">
    <source>
        <dbReference type="ARBA" id="ARBA00022801"/>
    </source>
</evidence>
<dbReference type="SUPFAM" id="SSF57850">
    <property type="entry name" value="RING/U-box"/>
    <property type="match status" value="1"/>
</dbReference>
<evidence type="ECO:0000313" key="8">
    <source>
        <dbReference type="EMBL" id="GBN09578.1"/>
    </source>
</evidence>
<dbReference type="GO" id="GO:0006754">
    <property type="term" value="P:ATP biosynthetic process"/>
    <property type="evidence" value="ECO:0007669"/>
    <property type="project" value="TreeGrafter"/>
</dbReference>
<dbReference type="InterPro" id="IPR001841">
    <property type="entry name" value="Znf_RING"/>
</dbReference>